<dbReference type="EMBL" id="FOCG01000001">
    <property type="protein sequence ID" value="SEM75344.1"/>
    <property type="molecule type" value="Genomic_DNA"/>
</dbReference>
<dbReference type="AlphaFoldDB" id="A0A1H8AZL4"/>
<gene>
    <name evidence="1" type="ORF">SAMN05216180_1596</name>
</gene>
<organism evidence="1 2">
    <name type="scientific">Hydrogenoanaerobacterium saccharovorans</name>
    <dbReference type="NCBI Taxonomy" id="474960"/>
    <lineage>
        <taxon>Bacteria</taxon>
        <taxon>Bacillati</taxon>
        <taxon>Bacillota</taxon>
        <taxon>Clostridia</taxon>
        <taxon>Eubacteriales</taxon>
        <taxon>Oscillospiraceae</taxon>
        <taxon>Hydrogenoanaerobacterium</taxon>
    </lineage>
</organism>
<dbReference type="STRING" id="474960.SAMN05216180_1596"/>
<sequence>MKRTYVDVTAKFDSSGNVTPLEIQWVDGRKFEVDRVLDVRPAASLKVGGQGIRYTCRILGHETYLFFEDNTRWFVEAKG</sequence>
<dbReference type="RefSeq" id="WP_162840846.1">
    <property type="nucleotide sequence ID" value="NZ_FOCG01000001.1"/>
</dbReference>
<protein>
    <submittedName>
        <fullName evidence="1">Uncharacterized protein</fullName>
    </submittedName>
</protein>
<evidence type="ECO:0000313" key="2">
    <source>
        <dbReference type="Proteomes" id="UP000199158"/>
    </source>
</evidence>
<accession>A0A1H8AZL4</accession>
<reference evidence="1 2" key="1">
    <citation type="submission" date="2016-10" db="EMBL/GenBank/DDBJ databases">
        <authorList>
            <person name="de Groot N.N."/>
        </authorList>
    </citation>
    <scope>NUCLEOTIDE SEQUENCE [LARGE SCALE GENOMIC DNA]</scope>
    <source>
        <strain evidence="1 2">CGMCC 1.5070</strain>
    </source>
</reference>
<proteinExistence type="predicted"/>
<dbReference type="Proteomes" id="UP000199158">
    <property type="component" value="Unassembled WGS sequence"/>
</dbReference>
<name>A0A1H8AZL4_9FIRM</name>
<evidence type="ECO:0000313" key="1">
    <source>
        <dbReference type="EMBL" id="SEM75344.1"/>
    </source>
</evidence>
<keyword evidence="2" id="KW-1185">Reference proteome</keyword>